<dbReference type="AlphaFoldDB" id="A0A395JS34"/>
<evidence type="ECO:0000256" key="4">
    <source>
        <dbReference type="ARBA" id="ARBA00023235"/>
    </source>
</evidence>
<feature type="domain" description="RNA-binding S4" evidence="10">
    <location>
        <begin position="5"/>
        <end position="68"/>
    </location>
</feature>
<dbReference type="PANTHER" id="PTHR47683:SF3">
    <property type="entry name" value="RIBOSOMAL LARGE SUBUNIT PSEUDOURIDINE SYNTHASE B"/>
    <property type="match status" value="1"/>
</dbReference>
<dbReference type="Gene3D" id="3.30.70.1560">
    <property type="entry name" value="Alpha-L RNA-binding motif"/>
    <property type="match status" value="1"/>
</dbReference>
<keyword evidence="2" id="KW-0698">rRNA processing</keyword>
<evidence type="ECO:0000259" key="10">
    <source>
        <dbReference type="SMART" id="SM00363"/>
    </source>
</evidence>
<accession>A0A395JS34</accession>
<evidence type="ECO:0000256" key="3">
    <source>
        <dbReference type="ARBA" id="ARBA00022884"/>
    </source>
</evidence>
<dbReference type="FunCoup" id="A0A395JS34">
    <property type="interactions" value="364"/>
</dbReference>
<dbReference type="EC" id="5.4.99.-" evidence="8"/>
<keyword evidence="12" id="KW-1185">Reference proteome</keyword>
<evidence type="ECO:0000256" key="1">
    <source>
        <dbReference type="ARBA" id="ARBA00008348"/>
    </source>
</evidence>
<dbReference type="PROSITE" id="PS01149">
    <property type="entry name" value="PSI_RSU"/>
    <property type="match status" value="1"/>
</dbReference>
<dbReference type="Gene3D" id="3.30.70.580">
    <property type="entry name" value="Pseudouridine synthase I, catalytic domain, N-terminal subdomain"/>
    <property type="match status" value="1"/>
</dbReference>
<evidence type="ECO:0000256" key="8">
    <source>
        <dbReference type="RuleBase" id="RU003887"/>
    </source>
</evidence>
<dbReference type="InterPro" id="IPR042092">
    <property type="entry name" value="PsdUridine_s_RsuA/RluB/E/F_cat"/>
</dbReference>
<evidence type="ECO:0000256" key="7">
    <source>
        <dbReference type="PROSITE-ProRule" id="PRU00182"/>
    </source>
</evidence>
<dbReference type="GO" id="GO:0003723">
    <property type="term" value="F:RNA binding"/>
    <property type="evidence" value="ECO:0007669"/>
    <property type="project" value="UniProtKB-KW"/>
</dbReference>
<dbReference type="GO" id="GO:0000455">
    <property type="term" value="P:enzyme-directed rRNA pseudouridine synthesis"/>
    <property type="evidence" value="ECO:0007669"/>
    <property type="project" value="UniProtKB-ARBA"/>
</dbReference>
<proteinExistence type="inferred from homology"/>
<dbReference type="PANTHER" id="PTHR47683">
    <property type="entry name" value="PSEUDOURIDINE SYNTHASE FAMILY PROTEIN-RELATED"/>
    <property type="match status" value="1"/>
</dbReference>
<dbReference type="GO" id="GO:0005829">
    <property type="term" value="C:cytosol"/>
    <property type="evidence" value="ECO:0007669"/>
    <property type="project" value="UniProtKB-ARBA"/>
</dbReference>
<dbReference type="SUPFAM" id="SSF55174">
    <property type="entry name" value="Alpha-L RNA-binding motif"/>
    <property type="match status" value="1"/>
</dbReference>
<dbReference type="FunFam" id="3.30.70.580:FF:000009">
    <property type="entry name" value="Pseudouridine synthase"/>
    <property type="match status" value="1"/>
</dbReference>
<dbReference type="InterPro" id="IPR006145">
    <property type="entry name" value="PsdUridine_synth_RsuA/RluA"/>
</dbReference>
<dbReference type="EMBL" id="QNRT01000002">
    <property type="protein sequence ID" value="RBP51510.1"/>
    <property type="molecule type" value="Genomic_DNA"/>
</dbReference>
<protein>
    <recommendedName>
        <fullName evidence="8">Pseudouridine synthase</fullName>
        <ecNumber evidence="8">5.4.99.-</ecNumber>
    </recommendedName>
</protein>
<dbReference type="Proteomes" id="UP000253083">
    <property type="component" value="Unassembled WGS sequence"/>
</dbReference>
<reference evidence="11 12" key="1">
    <citation type="submission" date="2018-06" db="EMBL/GenBank/DDBJ databases">
        <title>Genomic Encyclopedia of Type Strains, Phase IV (KMG-IV): sequencing the most valuable type-strain genomes for metagenomic binning, comparative biology and taxonomic classification.</title>
        <authorList>
            <person name="Goeker M."/>
        </authorList>
    </citation>
    <scope>NUCLEOTIDE SEQUENCE [LARGE SCALE GENOMIC DNA]</scope>
    <source>
        <strain evidence="11 12">DSM 24032</strain>
    </source>
</reference>
<dbReference type="InterPro" id="IPR000748">
    <property type="entry name" value="PsdUridine_synth_RsuA/RluB/E/F"/>
</dbReference>
<dbReference type="InterPro" id="IPR018496">
    <property type="entry name" value="PsdUridine_synth_RsuA/RluB_CS"/>
</dbReference>
<comment type="function">
    <text evidence="6">Responsible for synthesis of pseudouridine from uracil-2605 in 23S ribosomal RNA.</text>
</comment>
<dbReference type="FunFam" id="3.10.290.10:FF:000003">
    <property type="entry name" value="Pseudouridine synthase"/>
    <property type="match status" value="1"/>
</dbReference>
<evidence type="ECO:0000313" key="12">
    <source>
        <dbReference type="Proteomes" id="UP000253083"/>
    </source>
</evidence>
<dbReference type="InParanoid" id="A0A395JS34"/>
<dbReference type="GO" id="GO:0160139">
    <property type="term" value="F:23S rRNA pseudouridine(2605) synthase activity"/>
    <property type="evidence" value="ECO:0007669"/>
    <property type="project" value="UniProtKB-EC"/>
</dbReference>
<evidence type="ECO:0000256" key="6">
    <source>
        <dbReference type="ARBA" id="ARBA00037383"/>
    </source>
</evidence>
<comment type="caution">
    <text evidence="11">The sequence shown here is derived from an EMBL/GenBank/DDBJ whole genome shotgun (WGS) entry which is preliminary data.</text>
</comment>
<feature type="region of interest" description="Disordered" evidence="9">
    <location>
        <begin position="262"/>
        <end position="348"/>
    </location>
</feature>
<keyword evidence="4 8" id="KW-0413">Isomerase</keyword>
<evidence type="ECO:0000256" key="5">
    <source>
        <dbReference type="ARBA" id="ARBA00036944"/>
    </source>
</evidence>
<dbReference type="InterPro" id="IPR036986">
    <property type="entry name" value="S4_RNA-bd_sf"/>
</dbReference>
<dbReference type="Pfam" id="PF00849">
    <property type="entry name" value="PseudoU_synth_2"/>
    <property type="match status" value="1"/>
</dbReference>
<dbReference type="CDD" id="cd00165">
    <property type="entry name" value="S4"/>
    <property type="match status" value="1"/>
</dbReference>
<dbReference type="InterPro" id="IPR020103">
    <property type="entry name" value="PsdUridine_synth_cat_dom_sf"/>
</dbReference>
<organism evidence="11 12">
    <name type="scientific">Arenicella xantha</name>
    <dbReference type="NCBI Taxonomy" id="644221"/>
    <lineage>
        <taxon>Bacteria</taxon>
        <taxon>Pseudomonadati</taxon>
        <taxon>Pseudomonadota</taxon>
        <taxon>Gammaproteobacteria</taxon>
        <taxon>Arenicellales</taxon>
        <taxon>Arenicellaceae</taxon>
        <taxon>Arenicella</taxon>
    </lineage>
</organism>
<comment type="catalytic activity">
    <reaction evidence="5">
        <text>uridine(2605) in 23S rRNA = pseudouridine(2605) in 23S rRNA</text>
        <dbReference type="Rhea" id="RHEA:42520"/>
        <dbReference type="Rhea" id="RHEA-COMP:10095"/>
        <dbReference type="Rhea" id="RHEA-COMP:10096"/>
        <dbReference type="ChEBI" id="CHEBI:65314"/>
        <dbReference type="ChEBI" id="CHEBI:65315"/>
        <dbReference type="EC" id="5.4.99.22"/>
    </reaction>
</comment>
<comment type="similarity">
    <text evidence="1 8">Belongs to the pseudouridine synthase RsuA family.</text>
</comment>
<dbReference type="InterPro" id="IPR002942">
    <property type="entry name" value="S4_RNA-bd"/>
</dbReference>
<gene>
    <name evidence="11" type="ORF">DFR28_102940</name>
</gene>
<dbReference type="InterPro" id="IPR020094">
    <property type="entry name" value="TruA/RsuA/RluB/E/F_N"/>
</dbReference>
<dbReference type="PROSITE" id="PS50889">
    <property type="entry name" value="S4"/>
    <property type="match status" value="1"/>
</dbReference>
<sequence length="348" mass="38738">MMNNDKLQKLLAHAGQGSRREIEKWIEEGRITVNGKRAKLGDRASASDRILIDGRLIMLVSTTYEPIKALMYHKPEGEICTRDDPKGRPTVFENLPGIPNGRWVSVGRLDLNTSGLLLFTNSGELANRLMHPSTGLEREYLVRIRGAASPETIKKLTTDGVELDGRKAKFDSVIGADMAEEGTNHWYRVIIREGRYREVRRLWDAVGHTVSRLKRIRYGTVKLTRDVKRGKVAKLAPKQLEKLVASVGLADEFANQLYSSGRAALSKKPARRPASRSSSDSGSENRASGKRSSAKSEPTSRADGHKPNRKKFSKRPSKRGAAGANRTSSVDDSRRAPNKFKKSRRKPS</sequence>
<feature type="compositionally biased region" description="Low complexity" evidence="9">
    <location>
        <begin position="275"/>
        <end position="286"/>
    </location>
</feature>
<dbReference type="NCBIfam" id="TIGR00093">
    <property type="entry name" value="pseudouridine synthase"/>
    <property type="match status" value="1"/>
</dbReference>
<evidence type="ECO:0000256" key="2">
    <source>
        <dbReference type="ARBA" id="ARBA00022552"/>
    </source>
</evidence>
<feature type="compositionally biased region" description="Basic residues" evidence="9">
    <location>
        <begin position="336"/>
        <end position="348"/>
    </location>
</feature>
<dbReference type="Gene3D" id="3.10.290.10">
    <property type="entry name" value="RNA-binding S4 domain"/>
    <property type="match status" value="1"/>
</dbReference>
<dbReference type="FunFam" id="3.30.70.1560:FF:000001">
    <property type="entry name" value="Pseudouridine synthase"/>
    <property type="match status" value="1"/>
</dbReference>
<dbReference type="OrthoDB" id="9807213at2"/>
<evidence type="ECO:0000313" key="11">
    <source>
        <dbReference type="EMBL" id="RBP51510.1"/>
    </source>
</evidence>
<name>A0A395JS34_9GAMM</name>
<feature type="compositionally biased region" description="Basic residues" evidence="9">
    <location>
        <begin position="307"/>
        <end position="318"/>
    </location>
</feature>
<evidence type="ECO:0000256" key="9">
    <source>
        <dbReference type="SAM" id="MobiDB-lite"/>
    </source>
</evidence>
<dbReference type="Pfam" id="PF01479">
    <property type="entry name" value="S4"/>
    <property type="match status" value="1"/>
</dbReference>
<dbReference type="InterPro" id="IPR050343">
    <property type="entry name" value="RsuA_PseudoU_synthase"/>
</dbReference>
<keyword evidence="3 7" id="KW-0694">RNA-binding</keyword>
<dbReference type="SUPFAM" id="SSF55120">
    <property type="entry name" value="Pseudouridine synthase"/>
    <property type="match status" value="1"/>
</dbReference>
<dbReference type="SMART" id="SM00363">
    <property type="entry name" value="S4"/>
    <property type="match status" value="1"/>
</dbReference>